<reference evidence="6" key="1">
    <citation type="journal article" date="2019" name="Int. J. Syst. Evol. Microbiol.">
        <title>The Global Catalogue of Microorganisms (GCM) 10K type strain sequencing project: providing services to taxonomists for standard genome sequencing and annotation.</title>
        <authorList>
            <consortium name="The Broad Institute Genomics Platform"/>
            <consortium name="The Broad Institute Genome Sequencing Center for Infectious Disease"/>
            <person name="Wu L."/>
            <person name="Ma J."/>
        </authorList>
    </citation>
    <scope>NUCLEOTIDE SEQUENCE [LARGE SCALE GENOMIC DNA]</scope>
    <source>
        <strain evidence="6">CECT 7398</strain>
    </source>
</reference>
<gene>
    <name evidence="5" type="ORF">QWZ16_11345</name>
</gene>
<evidence type="ECO:0000256" key="3">
    <source>
        <dbReference type="ARBA" id="ARBA00023163"/>
    </source>
</evidence>
<dbReference type="PRINTS" id="PR00032">
    <property type="entry name" value="HTHARAC"/>
</dbReference>
<dbReference type="Proteomes" id="UP001238540">
    <property type="component" value="Unassembled WGS sequence"/>
</dbReference>
<evidence type="ECO:0000259" key="4">
    <source>
        <dbReference type="PROSITE" id="PS01124"/>
    </source>
</evidence>
<dbReference type="SUPFAM" id="SSF46689">
    <property type="entry name" value="Homeodomain-like"/>
    <property type="match status" value="1"/>
</dbReference>
<evidence type="ECO:0000256" key="2">
    <source>
        <dbReference type="ARBA" id="ARBA00023125"/>
    </source>
</evidence>
<dbReference type="EMBL" id="JAUFQC010000001">
    <property type="protein sequence ID" value="MDN3610297.1"/>
    <property type="molecule type" value="Genomic_DNA"/>
</dbReference>
<organism evidence="5 6">
    <name type="scientific">Vibrio ostreicida</name>
    <dbReference type="NCBI Taxonomy" id="526588"/>
    <lineage>
        <taxon>Bacteria</taxon>
        <taxon>Pseudomonadati</taxon>
        <taxon>Pseudomonadota</taxon>
        <taxon>Gammaproteobacteria</taxon>
        <taxon>Vibrionales</taxon>
        <taxon>Vibrionaceae</taxon>
        <taxon>Vibrio</taxon>
    </lineage>
</organism>
<dbReference type="Gene3D" id="1.10.10.60">
    <property type="entry name" value="Homeodomain-like"/>
    <property type="match status" value="1"/>
</dbReference>
<comment type="caution">
    <text evidence="5">The sequence shown here is derived from an EMBL/GenBank/DDBJ whole genome shotgun (WGS) entry which is preliminary data.</text>
</comment>
<keyword evidence="2" id="KW-0238">DNA-binding</keyword>
<dbReference type="Pfam" id="PF12833">
    <property type="entry name" value="HTH_18"/>
    <property type="match status" value="1"/>
</dbReference>
<dbReference type="PANTHER" id="PTHR47894">
    <property type="entry name" value="HTH-TYPE TRANSCRIPTIONAL REGULATOR GADX"/>
    <property type="match status" value="1"/>
</dbReference>
<dbReference type="PANTHER" id="PTHR47894:SF1">
    <property type="entry name" value="HTH-TYPE TRANSCRIPTIONAL REGULATOR VQSM"/>
    <property type="match status" value="1"/>
</dbReference>
<protein>
    <submittedName>
        <fullName evidence="5">Helix-turn-helix transcriptional regulator</fullName>
    </submittedName>
</protein>
<sequence>MASGHITYDIDVKGQYQQKTHRIRWTNDPRIWRRDSRTNQAQVDDETIAVYLASYRCATRAFQPQAALANQITRQLYQTLGDFPLMEEIAAQYGCSLRTLRRLLTDEGTNYQRLLDQVRRQLASEFLSATKQTVEQIAQNMGFSDTANFRRSFKRWTGTTPSQFRKRHSPSCTLPA</sequence>
<keyword evidence="3" id="KW-0804">Transcription</keyword>
<proteinExistence type="predicted"/>
<keyword evidence="6" id="KW-1185">Reference proteome</keyword>
<name>A0ABT8BW22_9VIBR</name>
<keyword evidence="1" id="KW-0805">Transcription regulation</keyword>
<dbReference type="InterPro" id="IPR018060">
    <property type="entry name" value="HTH_AraC"/>
</dbReference>
<dbReference type="SMART" id="SM00342">
    <property type="entry name" value="HTH_ARAC"/>
    <property type="match status" value="1"/>
</dbReference>
<evidence type="ECO:0000313" key="6">
    <source>
        <dbReference type="Proteomes" id="UP001238540"/>
    </source>
</evidence>
<feature type="domain" description="HTH araC/xylS-type" evidence="4">
    <location>
        <begin position="70"/>
        <end position="167"/>
    </location>
</feature>
<dbReference type="PROSITE" id="PS01124">
    <property type="entry name" value="HTH_ARAC_FAMILY_2"/>
    <property type="match status" value="1"/>
</dbReference>
<dbReference type="RefSeq" id="WP_290311935.1">
    <property type="nucleotide sequence ID" value="NZ_JAUFQC010000001.1"/>
</dbReference>
<evidence type="ECO:0000313" key="5">
    <source>
        <dbReference type="EMBL" id="MDN3610297.1"/>
    </source>
</evidence>
<evidence type="ECO:0000256" key="1">
    <source>
        <dbReference type="ARBA" id="ARBA00023015"/>
    </source>
</evidence>
<accession>A0ABT8BW22</accession>
<dbReference type="InterPro" id="IPR009057">
    <property type="entry name" value="Homeodomain-like_sf"/>
</dbReference>
<dbReference type="InterPro" id="IPR020449">
    <property type="entry name" value="Tscrpt_reg_AraC-type_HTH"/>
</dbReference>